<comment type="cofactor">
    <cofactor evidence="13">
        <name>Mg(2+)</name>
        <dbReference type="ChEBI" id="CHEBI:18420"/>
    </cofactor>
</comment>
<reference evidence="16 17" key="1">
    <citation type="submission" date="2012-11" db="EMBL/GenBank/DDBJ databases">
        <authorList>
            <person name="Linke B."/>
        </authorList>
    </citation>
    <scope>NUCLEOTIDE SEQUENCE [LARGE SCALE GENOMIC DNA]</scope>
    <source>
        <strain evidence="17">CFBP 1232</strain>
    </source>
</reference>
<dbReference type="PANTHER" id="PTHR38096">
    <property type="entry name" value="ENTEROBACTIN SYNTHASE COMPONENT D"/>
    <property type="match status" value="1"/>
</dbReference>
<dbReference type="PANTHER" id="PTHR38096:SF1">
    <property type="entry name" value="ENTEROBACTIN SYNTHASE COMPONENT D"/>
    <property type="match status" value="1"/>
</dbReference>
<dbReference type="GO" id="GO:0009239">
    <property type="term" value="P:enterobactin biosynthetic process"/>
    <property type="evidence" value="ECO:0007669"/>
    <property type="project" value="UniProtKB-UniPathway"/>
</dbReference>
<comment type="similarity">
    <text evidence="3">Belongs to the P-Pant transferase superfamily. EntD family.</text>
</comment>
<dbReference type="InterPro" id="IPR003542">
    <property type="entry name" value="Enbac_synth_compD-like"/>
</dbReference>
<dbReference type="SUPFAM" id="SSF56214">
    <property type="entry name" value="4'-phosphopantetheinyl transferase"/>
    <property type="match status" value="1"/>
</dbReference>
<reference evidence="16 17" key="2">
    <citation type="submission" date="2013-04" db="EMBL/GenBank/DDBJ databases">
        <title>Comparative genomics of 12 strains of Erwinia amylovora identifies a pan-genome with a large conserved core and provides insights into host specificity.</title>
        <authorList>
            <person name="Mann R.A."/>
            <person name="Smits T.H.M."/>
            <person name="Buehlmann A."/>
            <person name="Blom J."/>
            <person name="Goesmann A."/>
            <person name="Frey J.E."/>
            <person name="Plummer K.M."/>
            <person name="Beer S.V."/>
            <person name="Luck J."/>
            <person name="Duffy B."/>
            <person name="Rodoni B."/>
        </authorList>
    </citation>
    <scope>NUCLEOTIDE SEQUENCE [LARGE SCALE GENOMIC DNA]</scope>
    <source>
        <strain evidence="17">CFBP 1232</strain>
    </source>
</reference>
<evidence type="ECO:0000256" key="12">
    <source>
        <dbReference type="PIRSR" id="PIRSR603542-1"/>
    </source>
</evidence>
<dbReference type="GO" id="GO:0009366">
    <property type="term" value="C:enterobactin synthetase complex"/>
    <property type="evidence" value="ECO:0007669"/>
    <property type="project" value="InterPro"/>
</dbReference>
<evidence type="ECO:0000256" key="4">
    <source>
        <dbReference type="ARBA" id="ARBA00011503"/>
    </source>
</evidence>
<keyword evidence="13" id="KW-0460">Magnesium</keyword>
<dbReference type="Pfam" id="PF01648">
    <property type="entry name" value="ACPS"/>
    <property type="match status" value="1"/>
</dbReference>
<feature type="domain" description="4'-phosphopantetheinyl transferase N-terminal" evidence="15">
    <location>
        <begin position="54"/>
        <end position="116"/>
    </location>
</feature>
<dbReference type="AlphaFoldDB" id="A0A831A2S0"/>
<evidence type="ECO:0000256" key="7">
    <source>
        <dbReference type="ARBA" id="ARBA00023191"/>
    </source>
</evidence>
<feature type="domain" description="4'-phosphopantetheinyl transferase" evidence="14">
    <location>
        <begin position="124"/>
        <end position="204"/>
    </location>
</feature>
<feature type="binding site" evidence="12">
    <location>
        <begin position="106"/>
        <end position="107"/>
    </location>
    <ligand>
        <name>CoA</name>
        <dbReference type="ChEBI" id="CHEBI:57287"/>
    </ligand>
</feature>
<dbReference type="EMBL" id="CAPB01000024">
    <property type="protein sequence ID" value="CCO94329.1"/>
    <property type="molecule type" value="Genomic_DNA"/>
</dbReference>
<evidence type="ECO:0000256" key="13">
    <source>
        <dbReference type="PIRSR" id="PIRSR603542-2"/>
    </source>
</evidence>
<comment type="catalytic activity">
    <reaction evidence="11">
        <text>apo-[peptidyl-carrier protein] + CoA = holo-[peptidyl-carrier protein] + adenosine 3',5'-bisphosphate + H(+)</text>
        <dbReference type="Rhea" id="RHEA:46228"/>
        <dbReference type="Rhea" id="RHEA-COMP:11479"/>
        <dbReference type="Rhea" id="RHEA-COMP:11480"/>
        <dbReference type="ChEBI" id="CHEBI:15378"/>
        <dbReference type="ChEBI" id="CHEBI:29999"/>
        <dbReference type="ChEBI" id="CHEBI:57287"/>
        <dbReference type="ChEBI" id="CHEBI:58343"/>
        <dbReference type="ChEBI" id="CHEBI:64479"/>
    </reaction>
</comment>
<evidence type="ECO:0000256" key="10">
    <source>
        <dbReference type="ARBA" id="ARBA00049176"/>
    </source>
</evidence>
<evidence type="ECO:0000313" key="17">
    <source>
        <dbReference type="Proteomes" id="UP000013111"/>
    </source>
</evidence>
<organism evidence="16 17">
    <name type="scientific">Erwinia amylovora NBRC 12687 = CFBP 1232</name>
    <dbReference type="NCBI Taxonomy" id="1219359"/>
    <lineage>
        <taxon>Bacteria</taxon>
        <taxon>Pseudomonadati</taxon>
        <taxon>Pseudomonadota</taxon>
        <taxon>Gammaproteobacteria</taxon>
        <taxon>Enterobacterales</taxon>
        <taxon>Erwiniaceae</taxon>
        <taxon>Erwinia</taxon>
    </lineage>
</organism>
<gene>
    <name evidence="16" type="ORF">BN437_2411</name>
</gene>
<evidence type="ECO:0000256" key="8">
    <source>
        <dbReference type="ARBA" id="ARBA00029894"/>
    </source>
</evidence>
<evidence type="ECO:0000256" key="3">
    <source>
        <dbReference type="ARBA" id="ARBA00008342"/>
    </source>
</evidence>
<dbReference type="InterPro" id="IPR008278">
    <property type="entry name" value="4-PPantetheinyl_Trfase_dom"/>
</dbReference>
<dbReference type="Proteomes" id="UP000013111">
    <property type="component" value="Unassembled WGS sequence"/>
</dbReference>
<feature type="binding site" evidence="13">
    <location>
        <position position="127"/>
    </location>
    <ligand>
        <name>Mg(2+)</name>
        <dbReference type="ChEBI" id="CHEBI:18420"/>
    </ligand>
</feature>
<evidence type="ECO:0000256" key="5">
    <source>
        <dbReference type="ARBA" id="ARBA00019087"/>
    </source>
</evidence>
<protein>
    <recommendedName>
        <fullName evidence="5">Enterobactin synthase component D</fullName>
    </recommendedName>
    <alternativeName>
        <fullName evidence="8">4'-phosphopantetheinyl transferase EntD</fullName>
    </alternativeName>
    <alternativeName>
        <fullName evidence="9">Enterochelin synthase D</fullName>
    </alternativeName>
</protein>
<evidence type="ECO:0000256" key="11">
    <source>
        <dbReference type="ARBA" id="ARBA00049191"/>
    </source>
</evidence>
<dbReference type="GO" id="GO:0005886">
    <property type="term" value="C:plasma membrane"/>
    <property type="evidence" value="ECO:0007669"/>
    <property type="project" value="TreeGrafter"/>
</dbReference>
<comment type="function">
    <text evidence="1">Involved in the biosynthesis of the siderophore enterobactin (enterochelin), which is a macrocyclic trimeric lactone of N-(2,3-dihydroxybenzoyl)-serine. The serine trilactone serves as a scaffolding for the three catechol functionalities that provide hexadentate coordination for the tightly ligated iron(2+) atoms. Plays an essential role in the assembly of the enterobactin by catalyzing the transfer of the 4'-phosphopantetheine (Ppant) moiety from coenzyme A to the apo-domains of both EntB (ArCP domain) and EntF (PCP domain) to yield their holo-forms which make them competent for the activation of 2,3-dihydroxybenzoate (DHB) and L-serine, respectively.</text>
</comment>
<comment type="caution">
    <text evidence="16">The sequence shown here is derived from an EMBL/GenBank/DDBJ whole genome shotgun (WGS) entry which is preliminary data.</text>
</comment>
<sequence length="242" mass="27296">MSVLNIPLLPPFITHASLQPLDGHPCVDRLDVRFDAGHFTPSLFSTLDIPCPAHLERSVNKRRAEYLVSRYGLQQALASLGIARFVLGNDENRAPIWPAGIAGSLSHTHQQVCALLTRDDNLLLGIDCEQMMTLDTASEMQSMLINQRERERLEQCSLPFNHALTVVFSLKESLYKALYPRLKQFMDFSAAEVMECYPDMQQVSLRLTQTFSAEMVAGRVFTGHAVLQPDRVMTWVVEPQPR</sequence>
<proteinExistence type="inferred from homology"/>
<feature type="binding site" evidence="13">
    <location>
        <position position="129"/>
    </location>
    <ligand>
        <name>Mg(2+)</name>
        <dbReference type="ChEBI" id="CHEBI:18420"/>
    </ligand>
</feature>
<dbReference type="Gene3D" id="3.90.470.20">
    <property type="entry name" value="4'-phosphopantetheinyl transferase domain"/>
    <property type="match status" value="1"/>
</dbReference>
<dbReference type="UniPathway" id="UPA00017"/>
<keyword evidence="7" id="KW-0259">Enterobactin biosynthesis</keyword>
<feature type="binding site" evidence="12">
    <location>
        <position position="70"/>
    </location>
    <ligand>
        <name>CoA</name>
        <dbReference type="ChEBI" id="CHEBI:57287"/>
    </ligand>
</feature>
<keyword evidence="13" id="KW-0479">Metal-binding</keyword>
<comment type="subunit">
    <text evidence="4">EntB, EntD, EntE, and EntF form a multienzyme complex called enterobactin synthase.</text>
</comment>
<evidence type="ECO:0000256" key="2">
    <source>
        <dbReference type="ARBA" id="ARBA00004993"/>
    </source>
</evidence>
<evidence type="ECO:0000259" key="14">
    <source>
        <dbReference type="Pfam" id="PF01648"/>
    </source>
</evidence>
<dbReference type="GeneID" id="97606535"/>
<dbReference type="GO" id="GO:0000287">
    <property type="term" value="F:magnesium ion binding"/>
    <property type="evidence" value="ECO:0007669"/>
    <property type="project" value="InterPro"/>
</dbReference>
<feature type="binding site" evidence="12">
    <location>
        <position position="62"/>
    </location>
    <ligand>
        <name>CoA</name>
        <dbReference type="ChEBI" id="CHEBI:57287"/>
    </ligand>
</feature>
<evidence type="ECO:0000256" key="1">
    <source>
        <dbReference type="ARBA" id="ARBA00003937"/>
    </source>
</evidence>
<dbReference type="Pfam" id="PF17837">
    <property type="entry name" value="4PPT_N"/>
    <property type="match status" value="1"/>
</dbReference>
<name>A0A831A2S0_ERWAM</name>
<evidence type="ECO:0000313" key="16">
    <source>
        <dbReference type="EMBL" id="CCO94329.1"/>
    </source>
</evidence>
<dbReference type="InterPro" id="IPR041354">
    <property type="entry name" value="4PPT_N"/>
</dbReference>
<dbReference type="PRINTS" id="PR01399">
    <property type="entry name" value="ENTSNTHTASED"/>
</dbReference>
<accession>A0A831A2S0</accession>
<evidence type="ECO:0000256" key="6">
    <source>
        <dbReference type="ARBA" id="ARBA00022679"/>
    </source>
</evidence>
<evidence type="ECO:0000259" key="15">
    <source>
        <dbReference type="Pfam" id="PF17837"/>
    </source>
</evidence>
<comment type="pathway">
    <text evidence="2">Siderophore biosynthesis; enterobactin biosynthesis.</text>
</comment>
<dbReference type="RefSeq" id="WP_004158518.1">
    <property type="nucleotide sequence ID" value="NZ_BAYW01000015.1"/>
</dbReference>
<dbReference type="GO" id="GO:0008897">
    <property type="term" value="F:holo-[acyl-carrier-protein] synthase activity"/>
    <property type="evidence" value="ECO:0007669"/>
    <property type="project" value="InterPro"/>
</dbReference>
<feature type="binding site" evidence="12">
    <location>
        <position position="176"/>
    </location>
    <ligand>
        <name>CoA</name>
        <dbReference type="ChEBI" id="CHEBI:57287"/>
    </ligand>
</feature>
<keyword evidence="6 16" id="KW-0808">Transferase</keyword>
<feature type="binding site" evidence="12">
    <location>
        <position position="127"/>
    </location>
    <ligand>
        <name>CoA</name>
        <dbReference type="ChEBI" id="CHEBI:57287"/>
    </ligand>
</feature>
<evidence type="ECO:0000256" key="9">
    <source>
        <dbReference type="ARBA" id="ARBA00031996"/>
    </source>
</evidence>
<comment type="catalytic activity">
    <reaction evidence="10">
        <text>apo-[aryl-carrier protein] + CoA = holo-[aryl-carrier protein] + adenosine 3',5'-bisphosphate + H(+)</text>
        <dbReference type="Rhea" id="RHEA:48404"/>
        <dbReference type="Rhea" id="RHEA-COMP:15903"/>
        <dbReference type="Rhea" id="RHEA-COMP:17557"/>
        <dbReference type="ChEBI" id="CHEBI:15378"/>
        <dbReference type="ChEBI" id="CHEBI:29999"/>
        <dbReference type="ChEBI" id="CHEBI:57287"/>
        <dbReference type="ChEBI" id="CHEBI:58343"/>
        <dbReference type="ChEBI" id="CHEBI:64479"/>
    </reaction>
</comment>
<dbReference type="InterPro" id="IPR037143">
    <property type="entry name" value="4-PPantetheinyl_Trfase_dom_sf"/>
</dbReference>
<feature type="binding site" evidence="12">
    <location>
        <position position="172"/>
    </location>
    <ligand>
        <name>CoA</name>
        <dbReference type="ChEBI" id="CHEBI:57287"/>
    </ligand>
</feature>